<accession>A0AAE8BI51</accession>
<evidence type="ECO:0000313" key="3">
    <source>
        <dbReference type="Proteomes" id="UP000827261"/>
    </source>
</evidence>
<evidence type="ECO:0000256" key="1">
    <source>
        <dbReference type="SAM" id="MobiDB-lite"/>
    </source>
</evidence>
<dbReference type="Proteomes" id="UP000827261">
    <property type="component" value="Segment"/>
</dbReference>
<sequence>MSEEKKIKGRPVEAHLADVDYSFLNSTSYVPTSFALSFMNFIKLVNGAQGEANKTPPVHLAMLDKLALSTNSYLVNLLFRGAAKTTVFMEYMVLYLAVFGELPNHGIVEAMIYVSDSMENGVKNARKNIEHRYESSEFLKHWIPEAEFTDPYLEFKNRNGHKLGVKMYGARTGIRGSKIFGKRPTFCVLDDLIGDKDSGSKASMDAIKNTVYNGVLPAMDPGRRKVVFNGTPFNKQDVIIEAVESGEWDVNVYPVCERFPVSREEFRGAWEDRFQYDHLMRDYRLAVGTGKISGFMQEMMLQITSDEDRLIQDHDIRWYKRDALLDRRGNFNFYITTDFATSAKQTADFSCISVWAYNANGDWFFVDGIAKRQGMDKNINELFRLIAEYSPMSVGIEVSGQQGGFIPWLQEQQLERNVWFNFASSAKSGEPGIRPEADKMTRLQRVVPWFKAGKVYYPEEMKASEVVAVHMEQIRLATHSGIKGKDDALDTISQLLYLKPFKPSAGPGTRAEDPDMWEDDVAPPPSRLSSYIT</sequence>
<proteinExistence type="predicted"/>
<dbReference type="EMBL" id="MZ326861">
    <property type="protein sequence ID" value="QYW02289.1"/>
    <property type="molecule type" value="Genomic_DNA"/>
</dbReference>
<gene>
    <name evidence="2" type="ORF">CPT_Philippe_096</name>
</gene>
<protein>
    <submittedName>
        <fullName evidence="2">Terminase large subunit</fullName>
    </submittedName>
</protein>
<organism evidence="2 3">
    <name type="scientific">Stenotrophomonas phage Philippe</name>
    <dbReference type="NCBI Taxonomy" id="2859655"/>
    <lineage>
        <taxon>Viruses</taxon>
        <taxon>Duplodnaviria</taxon>
        <taxon>Heunggongvirae</taxon>
        <taxon>Uroviricota</taxon>
        <taxon>Caudoviricetes</taxon>
        <taxon>Schitoviridae</taxon>
        <taxon>Philippevirus</taxon>
        <taxon>Philippevirus philippe</taxon>
    </lineage>
</organism>
<dbReference type="Gene3D" id="3.30.420.240">
    <property type="match status" value="1"/>
</dbReference>
<evidence type="ECO:0000313" key="2">
    <source>
        <dbReference type="EMBL" id="QYW02289.1"/>
    </source>
</evidence>
<name>A0AAE8BI51_9CAUD</name>
<reference evidence="2" key="1">
    <citation type="submission" date="2021-06" db="EMBL/GenBank/DDBJ databases">
        <title>Complete genome sequence of Stenotrophomonas maltophilia phage Philippe.</title>
        <authorList>
            <person name="Vallavanatt I."/>
            <person name="Bartz M."/>
            <person name="Clark J."/>
            <person name="Burrowes B."/>
            <person name="Liu M."/>
            <person name="Gill J."/>
        </authorList>
    </citation>
    <scope>NUCLEOTIDE SEQUENCE</scope>
</reference>
<keyword evidence="3" id="KW-1185">Reference proteome</keyword>
<feature type="region of interest" description="Disordered" evidence="1">
    <location>
        <begin position="504"/>
        <end position="533"/>
    </location>
</feature>